<feature type="non-terminal residue" evidence="2">
    <location>
        <position position="1"/>
    </location>
</feature>
<dbReference type="InterPro" id="IPR013783">
    <property type="entry name" value="Ig-like_fold"/>
</dbReference>
<protein>
    <recommendedName>
        <fullName evidence="4">Ig-like domain-containing protein</fullName>
    </recommendedName>
</protein>
<evidence type="ECO:0000313" key="2">
    <source>
        <dbReference type="EMBL" id="KAH1180721.1"/>
    </source>
</evidence>
<organism evidence="2 3">
    <name type="scientific">Mauremys mutica</name>
    <name type="common">yellowpond turtle</name>
    <dbReference type="NCBI Taxonomy" id="74926"/>
    <lineage>
        <taxon>Eukaryota</taxon>
        <taxon>Metazoa</taxon>
        <taxon>Chordata</taxon>
        <taxon>Craniata</taxon>
        <taxon>Vertebrata</taxon>
        <taxon>Euteleostomi</taxon>
        <taxon>Archelosauria</taxon>
        <taxon>Testudinata</taxon>
        <taxon>Testudines</taxon>
        <taxon>Cryptodira</taxon>
        <taxon>Durocryptodira</taxon>
        <taxon>Testudinoidea</taxon>
        <taxon>Geoemydidae</taxon>
        <taxon>Geoemydinae</taxon>
        <taxon>Mauremys</taxon>
    </lineage>
</organism>
<dbReference type="AlphaFoldDB" id="A0A9D4B4Y9"/>
<evidence type="ECO:0008006" key="4">
    <source>
        <dbReference type="Google" id="ProtNLM"/>
    </source>
</evidence>
<keyword evidence="3" id="KW-1185">Reference proteome</keyword>
<dbReference type="EMBL" id="JAHDVG010000469">
    <property type="protein sequence ID" value="KAH1180721.1"/>
    <property type="molecule type" value="Genomic_DNA"/>
</dbReference>
<evidence type="ECO:0000313" key="3">
    <source>
        <dbReference type="Proteomes" id="UP000827986"/>
    </source>
</evidence>
<dbReference type="InterPro" id="IPR036179">
    <property type="entry name" value="Ig-like_dom_sf"/>
</dbReference>
<sequence>MSALQAPAQRLTWTVPTLVTSASGGENQGDFPSPELSLSSSSAQVGDLVSVQCALRPNILADAVIFCQDGKEISSQLAMPGQSLYQYNISVRSSGRFRCMYQYRINQNKVNNSCLSLPRTLNATGDFPSPTLSLSTSSAQVGDSVSAQCSLRPNSLAALVIFCQDGKEISSQLTTPGQSLYQYKISVQNSGQFRFMYQYRINQNQVNNSRLSLPWTLNVTDRSVHSGDADHSSSGSSEKKSIPD</sequence>
<dbReference type="Proteomes" id="UP000827986">
    <property type="component" value="Unassembled WGS sequence"/>
</dbReference>
<evidence type="ECO:0000256" key="1">
    <source>
        <dbReference type="SAM" id="MobiDB-lite"/>
    </source>
</evidence>
<proteinExistence type="predicted"/>
<name>A0A9D4B4Y9_9SAUR</name>
<dbReference type="SUPFAM" id="SSF48726">
    <property type="entry name" value="Immunoglobulin"/>
    <property type="match status" value="2"/>
</dbReference>
<feature type="region of interest" description="Disordered" evidence="1">
    <location>
        <begin position="223"/>
        <end position="244"/>
    </location>
</feature>
<dbReference type="Gene3D" id="2.60.40.10">
    <property type="entry name" value="Immunoglobulins"/>
    <property type="match status" value="2"/>
</dbReference>
<comment type="caution">
    <text evidence="2">The sequence shown here is derived from an EMBL/GenBank/DDBJ whole genome shotgun (WGS) entry which is preliminary data.</text>
</comment>
<reference evidence="2" key="1">
    <citation type="submission" date="2021-09" db="EMBL/GenBank/DDBJ databases">
        <title>The genome of Mauremys mutica provides insights into the evolution of semi-aquatic lifestyle.</title>
        <authorList>
            <person name="Gong S."/>
            <person name="Gao Y."/>
        </authorList>
    </citation>
    <scope>NUCLEOTIDE SEQUENCE</scope>
    <source>
        <strain evidence="2">MM-2020</strain>
        <tissue evidence="2">Muscle</tissue>
    </source>
</reference>
<accession>A0A9D4B4Y9</accession>
<gene>
    <name evidence="2" type="ORF">KIL84_001655</name>
</gene>